<dbReference type="OrthoDB" id="9814149at2"/>
<organism evidence="1 2">
    <name type="scientific">Dialister micraerophilus UPII 345-E</name>
    <dbReference type="NCBI Taxonomy" id="910314"/>
    <lineage>
        <taxon>Bacteria</taxon>
        <taxon>Bacillati</taxon>
        <taxon>Bacillota</taxon>
        <taxon>Negativicutes</taxon>
        <taxon>Veillonellales</taxon>
        <taxon>Veillonellaceae</taxon>
        <taxon>Dialister</taxon>
    </lineage>
</organism>
<accession>E4L7L2</accession>
<dbReference type="EMBL" id="AENT01000007">
    <property type="protein sequence ID" value="EFR43190.1"/>
    <property type="molecule type" value="Genomic_DNA"/>
</dbReference>
<dbReference type="eggNOG" id="COG4856">
    <property type="taxonomic scope" value="Bacteria"/>
</dbReference>
<protein>
    <submittedName>
        <fullName evidence="1">YbbR-like protein</fullName>
    </submittedName>
</protein>
<dbReference type="PANTHER" id="PTHR37804:SF1">
    <property type="entry name" value="CDAA REGULATORY PROTEIN CDAR"/>
    <property type="match status" value="1"/>
</dbReference>
<gene>
    <name evidence="1" type="ORF">HMPREF9220_0017</name>
</gene>
<sequence length="306" mass="33655">MKFTKLQWWLPKLLCLIAAFAFWVYVINEQNPIVEETFQVPIEVHNLDRSLVATNLPKTVKVKVKLNRKEMINLRSDKIKAYIDLQGFSNGVYQHIPVHASVPGSDPAVSISPEYIDVEIDTYAVKTLPITVEFFGKSPQNFGVKLDKVTPEYITVAGSSTSIAKADRAVVSVKTDGKKKDFSEYDSINVLDQSGSTVTGIDIMPTQVKVNVKVTEAAKTEMLNVKPQVIGTPMKGYHVGRISIDTPVVSVKGPYSLFDEKSSLSTESVDVSGATEDVTRTVSIETPDDTTVSPSTVNVTVEIKKE</sequence>
<dbReference type="CDD" id="cd20206">
    <property type="entry name" value="YbbR"/>
    <property type="match status" value="1"/>
</dbReference>
<dbReference type="RefSeq" id="WP_007554002.1">
    <property type="nucleotide sequence ID" value="NZ_AENT01000007.1"/>
</dbReference>
<dbReference type="InterPro" id="IPR012505">
    <property type="entry name" value="YbbR"/>
</dbReference>
<dbReference type="AlphaFoldDB" id="E4L7L2"/>
<evidence type="ECO:0000313" key="2">
    <source>
        <dbReference type="Proteomes" id="UP000004594"/>
    </source>
</evidence>
<dbReference type="Proteomes" id="UP000004594">
    <property type="component" value="Unassembled WGS sequence"/>
</dbReference>
<evidence type="ECO:0000313" key="1">
    <source>
        <dbReference type="EMBL" id="EFR43190.1"/>
    </source>
</evidence>
<comment type="caution">
    <text evidence="1">The sequence shown here is derived from an EMBL/GenBank/DDBJ whole genome shotgun (WGS) entry which is preliminary data.</text>
</comment>
<dbReference type="Gene3D" id="2.170.120.30">
    <property type="match status" value="1"/>
</dbReference>
<dbReference type="PANTHER" id="PTHR37804">
    <property type="entry name" value="CDAA REGULATORY PROTEIN CDAR"/>
    <property type="match status" value="1"/>
</dbReference>
<name>E4L7L2_9FIRM</name>
<dbReference type="Gene3D" id="2.170.120.40">
    <property type="entry name" value="YbbR-like domain"/>
    <property type="match status" value="2"/>
</dbReference>
<dbReference type="Pfam" id="PF07949">
    <property type="entry name" value="YbbR"/>
    <property type="match status" value="3"/>
</dbReference>
<dbReference type="InterPro" id="IPR053154">
    <property type="entry name" value="c-di-AMP_regulator"/>
</dbReference>
<proteinExistence type="predicted"/>
<reference evidence="1 2" key="1">
    <citation type="submission" date="2010-11" db="EMBL/GenBank/DDBJ databases">
        <authorList>
            <person name="Durkin A.S."/>
            <person name="Madupu R."/>
            <person name="Torralba M."/>
            <person name="Gillis M."/>
            <person name="Methe B."/>
            <person name="Sutton G."/>
            <person name="Nelson K.E."/>
        </authorList>
    </citation>
    <scope>NUCLEOTIDE SEQUENCE [LARGE SCALE GENOMIC DNA]</scope>
    <source>
        <strain evidence="1 2">UPII 345-E</strain>
    </source>
</reference>